<evidence type="ECO:0000313" key="3">
    <source>
        <dbReference type="EMBL" id="WNM26709.1"/>
    </source>
</evidence>
<gene>
    <name evidence="3" type="ORF">RN607_10950</name>
</gene>
<keyword evidence="1" id="KW-0472">Membrane</keyword>
<evidence type="ECO:0000259" key="2">
    <source>
        <dbReference type="Pfam" id="PF13559"/>
    </source>
</evidence>
<keyword evidence="1" id="KW-1133">Transmembrane helix</keyword>
<dbReference type="Proteomes" id="UP001303408">
    <property type="component" value="Chromosome"/>
</dbReference>
<dbReference type="RefSeq" id="WP_313542583.1">
    <property type="nucleotide sequence ID" value="NZ_CP134880.1"/>
</dbReference>
<dbReference type="EMBL" id="CP134880">
    <property type="protein sequence ID" value="WNM26709.1"/>
    <property type="molecule type" value="Genomic_DNA"/>
</dbReference>
<sequence>MILLASQALLSIPVEPGADEARRWAEQELSKADYRQGASLADRIAQWLSDVLNNLLGSDGGGGLTPLGYVLALLVVAALIGAAIAIARPLLARRRTERADVLAGEARSASELEAAAQAAASRALWREAVVDRFRAIVRSAEERALIDPRPGRTADEASADTAAVVPAVAHELRLAARVFDEVRYSDRPATESDYAAVSQAADALASARRAATSVPTPTGPSA</sequence>
<name>A0AA96FAN1_9MICO</name>
<dbReference type="InterPro" id="IPR025403">
    <property type="entry name" value="TgpA-like_C"/>
</dbReference>
<dbReference type="KEGG" id="dcp:RN607_10950"/>
<protein>
    <submittedName>
        <fullName evidence="3">DUF4129 domain-containing protein</fullName>
    </submittedName>
</protein>
<evidence type="ECO:0000256" key="1">
    <source>
        <dbReference type="SAM" id="Phobius"/>
    </source>
</evidence>
<feature type="transmembrane region" description="Helical" evidence="1">
    <location>
        <begin position="67"/>
        <end position="87"/>
    </location>
</feature>
<reference evidence="3" key="1">
    <citation type="submission" date="2023-09" db="EMBL/GenBank/DDBJ databases">
        <title>Demequina sp. a novel bacteria isolated from Capsicum annuum.</title>
        <authorList>
            <person name="Humaira Z."/>
            <person name="Lee J."/>
            <person name="Cho D."/>
        </authorList>
    </citation>
    <scope>NUCLEOTIDE SEQUENCE</scope>
    <source>
        <strain evidence="3">PMTSA13</strain>
    </source>
</reference>
<keyword evidence="1" id="KW-0812">Transmembrane</keyword>
<dbReference type="AlphaFoldDB" id="A0AA96FAN1"/>
<accession>A0AA96FAN1</accession>
<dbReference type="Pfam" id="PF13559">
    <property type="entry name" value="DUF4129"/>
    <property type="match status" value="1"/>
</dbReference>
<organism evidence="3">
    <name type="scientific">Demequina capsici</name>
    <dbReference type="NCBI Taxonomy" id="3075620"/>
    <lineage>
        <taxon>Bacteria</taxon>
        <taxon>Bacillati</taxon>
        <taxon>Actinomycetota</taxon>
        <taxon>Actinomycetes</taxon>
        <taxon>Micrococcales</taxon>
        <taxon>Demequinaceae</taxon>
        <taxon>Demequina</taxon>
    </lineage>
</organism>
<feature type="domain" description="Protein-glutamine gamma-glutamyltransferase-like C-terminal" evidence="2">
    <location>
        <begin position="132"/>
        <end position="201"/>
    </location>
</feature>
<proteinExistence type="predicted"/>